<keyword evidence="3" id="KW-1185">Reference proteome</keyword>
<sequence>MKKFVRTLLSKHLLTYITFFALYLYLVCSLDRTPPALMYFVFAYIAFSLIESTYANRCEDKRAGKQRQRGMDSIRNVDWFFVICVAVAFIIIYAIFIILSIWY</sequence>
<evidence type="ECO:0000256" key="1">
    <source>
        <dbReference type="SAM" id="Phobius"/>
    </source>
</evidence>
<reference evidence="3" key="1">
    <citation type="submission" date="2015-12" db="EMBL/GenBank/DDBJ databases">
        <authorList>
            <person name="Lauer A."/>
            <person name="Humrighouse B."/>
            <person name="Loparev V."/>
            <person name="Shewmaker P.L."/>
            <person name="Whitney A.M."/>
            <person name="McLaughlin R.W."/>
        </authorList>
    </citation>
    <scope>NUCLEOTIDE SEQUENCE [LARGE SCALE GENOMIC DNA]</scope>
    <source>
        <strain evidence="3">LMG 26678</strain>
    </source>
</reference>
<evidence type="ECO:0000313" key="2">
    <source>
        <dbReference type="EMBL" id="ALS37488.1"/>
    </source>
</evidence>
<dbReference type="KEGG" id="erx:ATZ35_10090"/>
<proteinExistence type="predicted"/>
<feature type="transmembrane region" description="Helical" evidence="1">
    <location>
        <begin position="36"/>
        <end position="56"/>
    </location>
</feature>
<gene>
    <name evidence="2" type="ORF">ATZ35_10090</name>
</gene>
<protein>
    <submittedName>
        <fullName evidence="2">Uncharacterized protein</fullName>
    </submittedName>
</protein>
<keyword evidence="1" id="KW-0812">Transmembrane</keyword>
<dbReference type="EMBL" id="CP013655">
    <property type="protein sequence ID" value="ALS37488.1"/>
    <property type="molecule type" value="Genomic_DNA"/>
</dbReference>
<dbReference type="RefSeq" id="WP_208927145.1">
    <property type="nucleotide sequence ID" value="NZ_CP013655.1"/>
</dbReference>
<feature type="transmembrane region" description="Helical" evidence="1">
    <location>
        <begin position="12"/>
        <end position="30"/>
    </location>
</feature>
<keyword evidence="1" id="KW-1133">Transmembrane helix</keyword>
<dbReference type="AlphaFoldDB" id="A0A0U2XBG4"/>
<dbReference type="Proteomes" id="UP000067523">
    <property type="component" value="Chromosome"/>
</dbReference>
<organism evidence="2 3">
    <name type="scientific">Enterococcus rotai</name>
    <dbReference type="NCBI Taxonomy" id="118060"/>
    <lineage>
        <taxon>Bacteria</taxon>
        <taxon>Bacillati</taxon>
        <taxon>Bacillota</taxon>
        <taxon>Bacilli</taxon>
        <taxon>Lactobacillales</taxon>
        <taxon>Enterococcaceae</taxon>
        <taxon>Enterococcus</taxon>
    </lineage>
</organism>
<dbReference type="STRING" id="118060.ATZ35_10090"/>
<keyword evidence="1" id="KW-0472">Membrane</keyword>
<accession>A0A0U2XBG4</accession>
<feature type="transmembrane region" description="Helical" evidence="1">
    <location>
        <begin position="77"/>
        <end position="102"/>
    </location>
</feature>
<evidence type="ECO:0000313" key="3">
    <source>
        <dbReference type="Proteomes" id="UP000067523"/>
    </source>
</evidence>
<name>A0A0U2XBG4_9ENTE</name>